<comment type="similarity">
    <text evidence="1">Belongs to the 'GDSL' lipolytic enzyme family.</text>
</comment>
<dbReference type="InterPro" id="IPR001087">
    <property type="entry name" value="GDSL"/>
</dbReference>
<name>R7W182_AEGTA</name>
<keyword evidence="2" id="KW-0732">Signal</keyword>
<dbReference type="PROSITE" id="PS01098">
    <property type="entry name" value="LIPASE_GDSL_SER"/>
    <property type="match status" value="1"/>
</dbReference>
<keyword evidence="3" id="KW-0378">Hydrolase</keyword>
<evidence type="ECO:0000256" key="1">
    <source>
        <dbReference type="ARBA" id="ARBA00008668"/>
    </source>
</evidence>
<dbReference type="AlphaFoldDB" id="R7W182"/>
<reference evidence="5" key="1">
    <citation type="submission" date="2015-06" db="UniProtKB">
        <authorList>
            <consortium name="EnsemblPlants"/>
        </authorList>
    </citation>
    <scope>IDENTIFICATION</scope>
</reference>
<dbReference type="EnsemblPlants" id="EMT02900">
    <property type="protein sequence ID" value="EMT02900"/>
    <property type="gene ID" value="F775_19644"/>
</dbReference>
<dbReference type="Gene3D" id="3.40.50.1110">
    <property type="entry name" value="SGNH hydrolase"/>
    <property type="match status" value="1"/>
</dbReference>
<organism evidence="5">
    <name type="scientific">Aegilops tauschii</name>
    <name type="common">Tausch's goatgrass</name>
    <name type="synonym">Aegilops squarrosa</name>
    <dbReference type="NCBI Taxonomy" id="37682"/>
    <lineage>
        <taxon>Eukaryota</taxon>
        <taxon>Viridiplantae</taxon>
        <taxon>Streptophyta</taxon>
        <taxon>Embryophyta</taxon>
        <taxon>Tracheophyta</taxon>
        <taxon>Spermatophyta</taxon>
        <taxon>Magnoliopsida</taxon>
        <taxon>Liliopsida</taxon>
        <taxon>Poales</taxon>
        <taxon>Poaceae</taxon>
        <taxon>BOP clade</taxon>
        <taxon>Pooideae</taxon>
        <taxon>Triticodae</taxon>
        <taxon>Triticeae</taxon>
        <taxon>Triticinae</taxon>
        <taxon>Aegilops</taxon>
    </lineage>
</organism>
<keyword evidence="4" id="KW-0325">Glycoprotein</keyword>
<evidence type="ECO:0000256" key="4">
    <source>
        <dbReference type="ARBA" id="ARBA00023180"/>
    </source>
</evidence>
<dbReference type="PANTHER" id="PTHR22835:SF241">
    <property type="entry name" value="OS01G0650900 PROTEIN"/>
    <property type="match status" value="1"/>
</dbReference>
<protein>
    <submittedName>
        <fullName evidence="5">GDSL esterase/lipase</fullName>
    </submittedName>
</protein>
<sequence>MGPCYVAKVRRTRCSGSRTWTCPARCLASLMEPSESTGSTFPTLMSRPIRPCSWRSLRRQVSLLHPSFRRAPGEGTTGLRNPASRDPVRERGDQVFGERTHATAGGDDFANDDFFPDLGNLILDDMGDNVNAGGAAPAASYVILSFLFEIVVEFMLLKLPISPFRRLRQNTVHLCFTRDMGSRTCSSAVVLAISVVAVLLNADVALCGCRYKRFFAFGDSLIDTGNFVYTIGNGPSPLKELPFGMTFFKHPSGRISDGRVVVDFYAEALGLPLLPPSIPEEATGQFPTGANFAVFGSTALPPEYFKTKYNFTVNPPSTLDRQLASFKKVLARIAPGAVATRALLNDSLVLVGEIGGNDYNFWFGNPSKPRATPEEYLPDVVARIGAAVQEVIDLGARTIVVPDNFPIGCVPAYLSAHQSNVTADYDELHCLKWYNEFSQKHNQALRQELVRLRSKNPGVKVVYADYYGAAMQFVQKPQAYGIADPLVACCGGNGPYHTGGACNSSTKLWGSPDGFASWDGLHMTEKAYKIVSDGVLDGPFADTPLRHLC</sequence>
<dbReference type="Pfam" id="PF00657">
    <property type="entry name" value="Lipase_GDSL"/>
    <property type="match status" value="1"/>
</dbReference>
<dbReference type="GO" id="GO:0016298">
    <property type="term" value="F:lipase activity"/>
    <property type="evidence" value="ECO:0007669"/>
    <property type="project" value="InterPro"/>
</dbReference>
<dbReference type="InterPro" id="IPR035669">
    <property type="entry name" value="SGNH_plant_lipase-like"/>
</dbReference>
<accession>R7W182</accession>
<dbReference type="InterPro" id="IPR008265">
    <property type="entry name" value="Lipase_GDSL_AS"/>
</dbReference>
<dbReference type="SUPFAM" id="SSF52266">
    <property type="entry name" value="SGNH hydrolase"/>
    <property type="match status" value="1"/>
</dbReference>
<evidence type="ECO:0000256" key="3">
    <source>
        <dbReference type="ARBA" id="ARBA00022801"/>
    </source>
</evidence>
<proteinExistence type="inferred from homology"/>
<dbReference type="PANTHER" id="PTHR22835">
    <property type="entry name" value="ZINC FINGER FYVE DOMAIN CONTAINING PROTEIN"/>
    <property type="match status" value="1"/>
</dbReference>
<dbReference type="CDD" id="cd01837">
    <property type="entry name" value="SGNH_plant_lipase_like"/>
    <property type="match status" value="1"/>
</dbReference>
<evidence type="ECO:0000256" key="2">
    <source>
        <dbReference type="ARBA" id="ARBA00022729"/>
    </source>
</evidence>
<dbReference type="GO" id="GO:0006629">
    <property type="term" value="P:lipid metabolic process"/>
    <property type="evidence" value="ECO:0007669"/>
    <property type="project" value="InterPro"/>
</dbReference>
<evidence type="ECO:0000313" key="5">
    <source>
        <dbReference type="EnsemblPlants" id="EMT02900"/>
    </source>
</evidence>
<dbReference type="InterPro" id="IPR036514">
    <property type="entry name" value="SGNH_hydro_sf"/>
</dbReference>